<evidence type="ECO:0000313" key="3">
    <source>
        <dbReference type="Proteomes" id="UP001054837"/>
    </source>
</evidence>
<dbReference type="AlphaFoldDB" id="A0AAV4PWK5"/>
<keyword evidence="1" id="KW-0472">Membrane</keyword>
<dbReference type="Proteomes" id="UP001054837">
    <property type="component" value="Unassembled WGS sequence"/>
</dbReference>
<protein>
    <submittedName>
        <fullName evidence="2">Uncharacterized protein</fullName>
    </submittedName>
</protein>
<organism evidence="2 3">
    <name type="scientific">Caerostris darwini</name>
    <dbReference type="NCBI Taxonomy" id="1538125"/>
    <lineage>
        <taxon>Eukaryota</taxon>
        <taxon>Metazoa</taxon>
        <taxon>Ecdysozoa</taxon>
        <taxon>Arthropoda</taxon>
        <taxon>Chelicerata</taxon>
        <taxon>Arachnida</taxon>
        <taxon>Araneae</taxon>
        <taxon>Araneomorphae</taxon>
        <taxon>Entelegynae</taxon>
        <taxon>Araneoidea</taxon>
        <taxon>Araneidae</taxon>
        <taxon>Caerostris</taxon>
    </lineage>
</organism>
<keyword evidence="1" id="KW-0812">Transmembrane</keyword>
<name>A0AAV4PWK5_9ARAC</name>
<comment type="caution">
    <text evidence="2">The sequence shown here is derived from an EMBL/GenBank/DDBJ whole genome shotgun (WGS) entry which is preliminary data.</text>
</comment>
<evidence type="ECO:0000313" key="2">
    <source>
        <dbReference type="EMBL" id="GIY00696.1"/>
    </source>
</evidence>
<feature type="transmembrane region" description="Helical" evidence="1">
    <location>
        <begin position="38"/>
        <end position="60"/>
    </location>
</feature>
<sequence length="145" mass="16736">MIVNGSLLLLATSLMSNGNLIAFGCITGYQWKSFAIRFPFLLAISLFINGSLLLLAISLIEKANHIAIGRITCYQWKLYCHWLQHWSPMEIILSMANITCYQWKSYCHRLYDWSPMKFILPLAIRSVINENRVTIGCITCDRWKS</sequence>
<evidence type="ECO:0000256" key="1">
    <source>
        <dbReference type="SAM" id="Phobius"/>
    </source>
</evidence>
<dbReference type="EMBL" id="BPLQ01003464">
    <property type="protein sequence ID" value="GIY00696.1"/>
    <property type="molecule type" value="Genomic_DNA"/>
</dbReference>
<accession>A0AAV4PWK5</accession>
<keyword evidence="1" id="KW-1133">Transmembrane helix</keyword>
<reference evidence="2 3" key="1">
    <citation type="submission" date="2021-06" db="EMBL/GenBank/DDBJ databases">
        <title>Caerostris darwini draft genome.</title>
        <authorList>
            <person name="Kono N."/>
            <person name="Arakawa K."/>
        </authorList>
    </citation>
    <scope>NUCLEOTIDE SEQUENCE [LARGE SCALE GENOMIC DNA]</scope>
</reference>
<gene>
    <name evidence="2" type="ORF">CDAR_292601</name>
</gene>
<keyword evidence="3" id="KW-1185">Reference proteome</keyword>
<proteinExistence type="predicted"/>